<dbReference type="InterPro" id="IPR036428">
    <property type="entry name" value="PCD_sf"/>
</dbReference>
<accession>A0A7S2L402</accession>
<dbReference type="PANTHER" id="PTHR12599">
    <property type="entry name" value="PTERIN-4-ALPHA-CARBINOLAMINE DEHYDRATASE"/>
    <property type="match status" value="1"/>
</dbReference>
<dbReference type="AlphaFoldDB" id="A0A7S2L402"/>
<organism evidence="6">
    <name type="scientific">Leptocylindrus danicus</name>
    <dbReference type="NCBI Taxonomy" id="163516"/>
    <lineage>
        <taxon>Eukaryota</taxon>
        <taxon>Sar</taxon>
        <taxon>Stramenopiles</taxon>
        <taxon>Ochrophyta</taxon>
        <taxon>Bacillariophyta</taxon>
        <taxon>Coscinodiscophyceae</taxon>
        <taxon>Chaetocerotophycidae</taxon>
        <taxon>Leptocylindrales</taxon>
        <taxon>Leptocylindraceae</taxon>
        <taxon>Leptocylindrus</taxon>
    </lineage>
</organism>
<reference evidence="6" key="1">
    <citation type="submission" date="2021-01" db="EMBL/GenBank/DDBJ databases">
        <authorList>
            <person name="Corre E."/>
            <person name="Pelletier E."/>
            <person name="Niang G."/>
            <person name="Scheremetjew M."/>
            <person name="Finn R."/>
            <person name="Kale V."/>
            <person name="Holt S."/>
            <person name="Cochrane G."/>
            <person name="Meng A."/>
            <person name="Brown T."/>
            <person name="Cohen L."/>
        </authorList>
    </citation>
    <scope>NUCLEOTIDE SEQUENCE</scope>
    <source>
        <strain evidence="6">B650</strain>
    </source>
</reference>
<proteinExistence type="inferred from homology"/>
<name>A0A7S2L402_9STRA</name>
<sequence>MTTCTKSSDHKQQCAPCHSLDQSSLLSTEQMAEELKNLPLWAQQQHGIFKISRKFTAKNFQAALDCINQVGVIAEREGHHPDLHLTSYRDVEIVLFTHKLGGVTLNDFAIARVIDLEVKISYSPKWLRENPEADSTALK</sequence>
<comment type="catalytic activity">
    <reaction evidence="1">
        <text>(4aS,6R)-4a-hydroxy-L-erythro-5,6,7,8-tetrahydrobiopterin = (6R)-L-erythro-6,7-dihydrobiopterin + H2O</text>
        <dbReference type="Rhea" id="RHEA:11920"/>
        <dbReference type="ChEBI" id="CHEBI:15377"/>
        <dbReference type="ChEBI" id="CHEBI:15642"/>
        <dbReference type="ChEBI" id="CHEBI:43120"/>
        <dbReference type="EC" id="4.2.1.96"/>
    </reaction>
</comment>
<protein>
    <recommendedName>
        <fullName evidence="3">4a-hydroxytetrahydrobiopterin dehydratase</fullName>
        <ecNumber evidence="3">4.2.1.96</ecNumber>
    </recommendedName>
    <alternativeName>
        <fullName evidence="5">4-alpha-hydroxy-tetrahydropterin dehydratase</fullName>
    </alternativeName>
</protein>
<dbReference type="GO" id="GO:0008124">
    <property type="term" value="F:4-alpha-hydroxytetrahydrobiopterin dehydratase activity"/>
    <property type="evidence" value="ECO:0007669"/>
    <property type="project" value="UniProtKB-EC"/>
</dbReference>
<dbReference type="GO" id="GO:0006729">
    <property type="term" value="P:tetrahydrobiopterin biosynthetic process"/>
    <property type="evidence" value="ECO:0007669"/>
    <property type="project" value="InterPro"/>
</dbReference>
<evidence type="ECO:0000256" key="2">
    <source>
        <dbReference type="ARBA" id="ARBA00006472"/>
    </source>
</evidence>
<evidence type="ECO:0000256" key="5">
    <source>
        <dbReference type="ARBA" id="ARBA00030497"/>
    </source>
</evidence>
<evidence type="ECO:0000256" key="1">
    <source>
        <dbReference type="ARBA" id="ARBA00001554"/>
    </source>
</evidence>
<comment type="similarity">
    <text evidence="2">Belongs to the pterin-4-alpha-carbinolamine dehydratase family.</text>
</comment>
<dbReference type="Pfam" id="PF01329">
    <property type="entry name" value="Pterin_4a"/>
    <property type="match status" value="1"/>
</dbReference>
<evidence type="ECO:0000256" key="3">
    <source>
        <dbReference type="ARBA" id="ARBA00013252"/>
    </source>
</evidence>
<gene>
    <name evidence="6" type="ORF">LDAN0321_LOCUS14756</name>
</gene>
<dbReference type="InterPro" id="IPR001533">
    <property type="entry name" value="Pterin_deHydtase"/>
</dbReference>
<dbReference type="PANTHER" id="PTHR12599:SF0">
    <property type="entry name" value="PTERIN-4-ALPHA-CARBINOLAMINE DEHYDRATASE"/>
    <property type="match status" value="1"/>
</dbReference>
<dbReference type="SUPFAM" id="SSF55248">
    <property type="entry name" value="PCD-like"/>
    <property type="match status" value="1"/>
</dbReference>
<dbReference type="EC" id="4.2.1.96" evidence="3"/>
<keyword evidence="4" id="KW-0456">Lyase</keyword>
<evidence type="ECO:0000313" key="6">
    <source>
        <dbReference type="EMBL" id="CAD9595188.1"/>
    </source>
</evidence>
<evidence type="ECO:0000256" key="4">
    <source>
        <dbReference type="ARBA" id="ARBA00023239"/>
    </source>
</evidence>
<dbReference type="EMBL" id="HBGY01023488">
    <property type="protein sequence ID" value="CAD9595188.1"/>
    <property type="molecule type" value="Transcribed_RNA"/>
</dbReference>
<dbReference type="Gene3D" id="3.30.1360.20">
    <property type="entry name" value="Transcriptional coactivator/pterin dehydratase"/>
    <property type="match status" value="1"/>
</dbReference>